<dbReference type="Proteomes" id="UP000694380">
    <property type="component" value="Unplaced"/>
</dbReference>
<protein>
    <recommendedName>
        <fullName evidence="2">Beta-defensin-like domain-containing protein</fullName>
    </recommendedName>
</protein>
<organism evidence="3 4">
    <name type="scientific">Chrysemys picta bellii</name>
    <name type="common">Western painted turtle</name>
    <name type="synonym">Emys bellii</name>
    <dbReference type="NCBI Taxonomy" id="8478"/>
    <lineage>
        <taxon>Eukaryota</taxon>
        <taxon>Metazoa</taxon>
        <taxon>Chordata</taxon>
        <taxon>Craniata</taxon>
        <taxon>Vertebrata</taxon>
        <taxon>Euteleostomi</taxon>
        <taxon>Archelosauria</taxon>
        <taxon>Testudinata</taxon>
        <taxon>Testudines</taxon>
        <taxon>Cryptodira</taxon>
        <taxon>Durocryptodira</taxon>
        <taxon>Testudinoidea</taxon>
        <taxon>Emydidae</taxon>
        <taxon>Chrysemys</taxon>
    </lineage>
</organism>
<reference evidence="3" key="1">
    <citation type="submission" date="2025-08" db="UniProtKB">
        <authorList>
            <consortium name="Ensembl"/>
        </authorList>
    </citation>
    <scope>IDENTIFICATION</scope>
</reference>
<feature type="domain" description="Beta-defensin-like" evidence="2">
    <location>
        <begin position="33"/>
        <end position="64"/>
    </location>
</feature>
<dbReference type="Ensembl" id="ENSCPBT00000026550.1">
    <property type="protein sequence ID" value="ENSCPBP00000022541.1"/>
    <property type="gene ID" value="ENSCPBG00000016106.1"/>
</dbReference>
<dbReference type="InterPro" id="IPR001855">
    <property type="entry name" value="Defensin_beta-like"/>
</dbReference>
<name>A0A8C3HRW5_CHRPI</name>
<dbReference type="GO" id="GO:0005576">
    <property type="term" value="C:extracellular region"/>
    <property type="evidence" value="ECO:0007669"/>
    <property type="project" value="InterPro"/>
</dbReference>
<dbReference type="GO" id="GO:0006952">
    <property type="term" value="P:defense response"/>
    <property type="evidence" value="ECO:0007669"/>
    <property type="project" value="InterPro"/>
</dbReference>
<reference evidence="3" key="2">
    <citation type="submission" date="2025-09" db="UniProtKB">
        <authorList>
            <consortium name="Ensembl"/>
        </authorList>
    </citation>
    <scope>IDENTIFICATION</scope>
</reference>
<feature type="signal peptide" evidence="1">
    <location>
        <begin position="1"/>
        <end position="22"/>
    </location>
</feature>
<dbReference type="Pfam" id="PF00711">
    <property type="entry name" value="Defensin_beta"/>
    <property type="match status" value="1"/>
</dbReference>
<dbReference type="AlphaFoldDB" id="A0A8C3HRW5"/>
<evidence type="ECO:0000256" key="1">
    <source>
        <dbReference type="SAM" id="SignalP"/>
    </source>
</evidence>
<accession>A0A8C3HRW5</accession>
<keyword evidence="1" id="KW-0732">Signal</keyword>
<dbReference type="SUPFAM" id="SSF57392">
    <property type="entry name" value="Defensin-like"/>
    <property type="match status" value="1"/>
</dbReference>
<feature type="chain" id="PRO_5034715490" description="Beta-defensin-like domain-containing protein" evidence="1">
    <location>
        <begin position="23"/>
        <end position="74"/>
    </location>
</feature>
<keyword evidence="4" id="KW-1185">Reference proteome</keyword>
<evidence type="ECO:0000313" key="3">
    <source>
        <dbReference type="Ensembl" id="ENSCPBP00000022541.1"/>
    </source>
</evidence>
<dbReference type="Gene3D" id="3.10.360.10">
    <property type="entry name" value="Antimicrobial Peptide, Beta-defensin 2, Chain A"/>
    <property type="match status" value="1"/>
</dbReference>
<proteinExistence type="predicted"/>
<dbReference type="GeneTree" id="ENSGT00990000213144"/>
<evidence type="ECO:0000259" key="2">
    <source>
        <dbReference type="Pfam" id="PF00711"/>
    </source>
</evidence>
<sequence>ISVQLVLFPFLLLFFCAGFTQDKPSIPKPTNVIECIRAGGICFGRCLSPFRPIGTCNFRVPCCKFSIPQENTLL</sequence>
<evidence type="ECO:0000313" key="4">
    <source>
        <dbReference type="Proteomes" id="UP000694380"/>
    </source>
</evidence>